<proteinExistence type="predicted"/>
<evidence type="ECO:0000313" key="3">
    <source>
        <dbReference type="Proteomes" id="UP000562929"/>
    </source>
</evidence>
<name>A0A8H4Q8V2_9HYPO</name>
<organism evidence="2 3">
    <name type="scientific">Ophiocordyceps camponoti-floridani</name>
    <dbReference type="NCBI Taxonomy" id="2030778"/>
    <lineage>
        <taxon>Eukaryota</taxon>
        <taxon>Fungi</taxon>
        <taxon>Dikarya</taxon>
        <taxon>Ascomycota</taxon>
        <taxon>Pezizomycotina</taxon>
        <taxon>Sordariomycetes</taxon>
        <taxon>Hypocreomycetidae</taxon>
        <taxon>Hypocreales</taxon>
        <taxon>Ophiocordycipitaceae</taxon>
        <taxon>Ophiocordyceps</taxon>
    </lineage>
</organism>
<feature type="region of interest" description="Disordered" evidence="1">
    <location>
        <begin position="1"/>
        <end position="34"/>
    </location>
</feature>
<keyword evidence="3" id="KW-1185">Reference proteome</keyword>
<dbReference type="Proteomes" id="UP000562929">
    <property type="component" value="Unassembled WGS sequence"/>
</dbReference>
<dbReference type="AlphaFoldDB" id="A0A8H4Q8V2"/>
<dbReference type="EMBL" id="JAACLJ010000003">
    <property type="protein sequence ID" value="KAF4589689.1"/>
    <property type="molecule type" value="Genomic_DNA"/>
</dbReference>
<gene>
    <name evidence="2" type="ORF">GQ602_003578</name>
</gene>
<evidence type="ECO:0000313" key="2">
    <source>
        <dbReference type="EMBL" id="KAF4589689.1"/>
    </source>
</evidence>
<evidence type="ECO:0000256" key="1">
    <source>
        <dbReference type="SAM" id="MobiDB-lite"/>
    </source>
</evidence>
<sequence length="105" mass="11619">MDSTEVDSMVDSTVDSTVELDGGPVPEFLTETKDRGLSGPWLDRTRCCAHARFFSFSPINVRCSRSEPRRKISTELGRAKKHAHPLPLDNAHSLLPAFASPRDPV</sequence>
<protein>
    <submittedName>
        <fullName evidence="2">Uncharacterized protein</fullName>
    </submittedName>
</protein>
<reference evidence="2 3" key="1">
    <citation type="journal article" date="2020" name="G3 (Bethesda)">
        <title>Genetic Underpinnings of Host Manipulation by Ophiocordyceps as Revealed by Comparative Transcriptomics.</title>
        <authorList>
            <person name="Will I."/>
            <person name="Das B."/>
            <person name="Trinh T."/>
            <person name="Brachmann A."/>
            <person name="Ohm R.A."/>
            <person name="de Bekker C."/>
        </authorList>
    </citation>
    <scope>NUCLEOTIDE SEQUENCE [LARGE SCALE GENOMIC DNA]</scope>
    <source>
        <strain evidence="2 3">EC05</strain>
    </source>
</reference>
<comment type="caution">
    <text evidence="2">The sequence shown here is derived from an EMBL/GenBank/DDBJ whole genome shotgun (WGS) entry which is preliminary data.</text>
</comment>
<accession>A0A8H4Q8V2</accession>